<evidence type="ECO:0000256" key="4">
    <source>
        <dbReference type="ARBA" id="ARBA00023242"/>
    </source>
</evidence>
<comment type="subcellular location">
    <subcellularLocation>
        <location evidence="1">Nucleus</location>
    </subcellularLocation>
</comment>
<evidence type="ECO:0000256" key="5">
    <source>
        <dbReference type="PROSITE-ProRule" id="PRU01191"/>
    </source>
</evidence>
<keyword evidence="3" id="KW-0804">Transcription</keyword>
<sequence>MNVVACEGLERVERPETYKQWQVRYHRAGFKQVPLDQELLKRVKIMLKAMDYHDDFRIDEDGEWMLQGWKGRIIFGLAFWKPA</sequence>
<organism evidence="6 7">
    <name type="scientific">Malus baccata</name>
    <name type="common">Siberian crab apple</name>
    <name type="synonym">Pyrus baccata</name>
    <dbReference type="NCBI Taxonomy" id="106549"/>
    <lineage>
        <taxon>Eukaryota</taxon>
        <taxon>Viridiplantae</taxon>
        <taxon>Streptophyta</taxon>
        <taxon>Embryophyta</taxon>
        <taxon>Tracheophyta</taxon>
        <taxon>Spermatophyta</taxon>
        <taxon>Magnoliopsida</taxon>
        <taxon>eudicotyledons</taxon>
        <taxon>Gunneridae</taxon>
        <taxon>Pentapetalae</taxon>
        <taxon>rosids</taxon>
        <taxon>fabids</taxon>
        <taxon>Rosales</taxon>
        <taxon>Rosaceae</taxon>
        <taxon>Amygdaloideae</taxon>
        <taxon>Maleae</taxon>
        <taxon>Malus</taxon>
    </lineage>
</organism>
<feature type="region of interest" description="SAW" evidence="5">
    <location>
        <begin position="5"/>
        <end position="81"/>
    </location>
</feature>
<dbReference type="Proteomes" id="UP000315295">
    <property type="component" value="Unassembled WGS sequence"/>
</dbReference>
<dbReference type="Pfam" id="PF03514">
    <property type="entry name" value="GRAS"/>
    <property type="match status" value="1"/>
</dbReference>
<comment type="similarity">
    <text evidence="5">Belongs to the GRAS family.</text>
</comment>
<dbReference type="InterPro" id="IPR005202">
    <property type="entry name" value="TF_GRAS"/>
</dbReference>
<protein>
    <submittedName>
        <fullName evidence="6">Uncharacterized protein</fullName>
    </submittedName>
</protein>
<dbReference type="PANTHER" id="PTHR31636">
    <property type="entry name" value="OSJNBA0084A10.13 PROTEIN-RELATED"/>
    <property type="match status" value="1"/>
</dbReference>
<reference evidence="6 7" key="1">
    <citation type="journal article" date="2019" name="G3 (Bethesda)">
        <title>Sequencing of a Wild Apple (Malus baccata) Genome Unravels the Differences Between Cultivated and Wild Apple Species Regarding Disease Resistance and Cold Tolerance.</title>
        <authorList>
            <person name="Chen X."/>
        </authorList>
    </citation>
    <scope>NUCLEOTIDE SEQUENCE [LARGE SCALE GENOMIC DNA]</scope>
    <source>
        <strain evidence="7">cv. Shandingzi</strain>
        <tissue evidence="6">Leaves</tissue>
    </source>
</reference>
<keyword evidence="2" id="KW-0805">Transcription regulation</keyword>
<dbReference type="EMBL" id="VIEB01000213">
    <property type="protein sequence ID" value="TQE00421.1"/>
    <property type="molecule type" value="Genomic_DNA"/>
</dbReference>
<evidence type="ECO:0000313" key="7">
    <source>
        <dbReference type="Proteomes" id="UP000315295"/>
    </source>
</evidence>
<dbReference type="GO" id="GO:0005634">
    <property type="term" value="C:nucleus"/>
    <property type="evidence" value="ECO:0007669"/>
    <property type="project" value="UniProtKB-SubCell"/>
</dbReference>
<evidence type="ECO:0000256" key="1">
    <source>
        <dbReference type="ARBA" id="ARBA00004123"/>
    </source>
</evidence>
<evidence type="ECO:0000256" key="3">
    <source>
        <dbReference type="ARBA" id="ARBA00023163"/>
    </source>
</evidence>
<dbReference type="PROSITE" id="PS50985">
    <property type="entry name" value="GRAS"/>
    <property type="match status" value="1"/>
</dbReference>
<comment type="caution">
    <text evidence="6">The sequence shown here is derived from an EMBL/GenBank/DDBJ whole genome shotgun (WGS) entry which is preliminary data.</text>
</comment>
<comment type="caution">
    <text evidence="5">Lacks conserved residue(s) required for the propagation of feature annotation.</text>
</comment>
<proteinExistence type="inferred from homology"/>
<keyword evidence="7" id="KW-1185">Reference proteome</keyword>
<gene>
    <name evidence="6" type="ORF">C1H46_013929</name>
</gene>
<accession>A0A540MNP9</accession>
<dbReference type="STRING" id="106549.A0A540MNP9"/>
<evidence type="ECO:0000313" key="6">
    <source>
        <dbReference type="EMBL" id="TQE00421.1"/>
    </source>
</evidence>
<keyword evidence="4" id="KW-0539">Nucleus</keyword>
<evidence type="ECO:0000256" key="2">
    <source>
        <dbReference type="ARBA" id="ARBA00023015"/>
    </source>
</evidence>
<dbReference type="AlphaFoldDB" id="A0A540MNP9"/>
<name>A0A540MNP9_MALBA</name>